<keyword evidence="1" id="KW-0472">Membrane</keyword>
<gene>
    <name evidence="2" type="ORF">CJ192_01560</name>
</gene>
<comment type="caution">
    <text evidence="2">The sequence shown here is derived from an EMBL/GenBank/DDBJ whole genome shotgun (WGS) entry which is preliminary data.</text>
</comment>
<dbReference type="GeneID" id="84577862"/>
<keyword evidence="1" id="KW-0812">Transmembrane</keyword>
<keyword evidence="1" id="KW-1133">Transmembrane helix</keyword>
<name>A0A2N6UKQ9_9FIRM</name>
<evidence type="ECO:0000313" key="3">
    <source>
        <dbReference type="Proteomes" id="UP000235658"/>
    </source>
</evidence>
<reference evidence="2 3" key="1">
    <citation type="submission" date="2017-09" db="EMBL/GenBank/DDBJ databases">
        <title>Bacterial strain isolated from the female urinary microbiota.</title>
        <authorList>
            <person name="Thomas-White K."/>
            <person name="Kumar N."/>
            <person name="Forster S."/>
            <person name="Putonti C."/>
            <person name="Lawley T."/>
            <person name="Wolfe A.J."/>
        </authorList>
    </citation>
    <scope>NUCLEOTIDE SEQUENCE [LARGE SCALE GENOMIC DNA]</scope>
    <source>
        <strain evidence="2 3">UMB0204</strain>
    </source>
</reference>
<protein>
    <submittedName>
        <fullName evidence="2">Integrase</fullName>
    </submittedName>
</protein>
<accession>A0A2N6UKQ9</accession>
<dbReference type="Proteomes" id="UP000235658">
    <property type="component" value="Unassembled WGS sequence"/>
</dbReference>
<evidence type="ECO:0000256" key="1">
    <source>
        <dbReference type="SAM" id="Phobius"/>
    </source>
</evidence>
<dbReference type="AlphaFoldDB" id="A0A2N6UKQ9"/>
<evidence type="ECO:0000313" key="2">
    <source>
        <dbReference type="EMBL" id="PMC82440.1"/>
    </source>
</evidence>
<organism evidence="2 3">
    <name type="scientific">Anaerococcus hydrogenalis</name>
    <dbReference type="NCBI Taxonomy" id="33029"/>
    <lineage>
        <taxon>Bacteria</taxon>
        <taxon>Bacillati</taxon>
        <taxon>Bacillota</taxon>
        <taxon>Tissierellia</taxon>
        <taxon>Tissierellales</taxon>
        <taxon>Peptoniphilaceae</taxon>
        <taxon>Anaerococcus</taxon>
    </lineage>
</organism>
<dbReference type="RefSeq" id="WP_037376690.1">
    <property type="nucleotide sequence ID" value="NZ_PNHP01000001.1"/>
</dbReference>
<sequence>MNKLYYKYFLYGICDVIICFFLYKTINIYAGLLGLFLSNMSKAIYEKSFYKTIDKFKNLAKNSNLSFEQLSDVCEMDEYDIKILIGNENKGFKAENIKKAIKNLENYLNK</sequence>
<feature type="transmembrane region" description="Helical" evidence="1">
    <location>
        <begin position="6"/>
        <end position="37"/>
    </location>
</feature>
<proteinExistence type="predicted"/>
<dbReference type="EMBL" id="PNHP01000001">
    <property type="protein sequence ID" value="PMC82440.1"/>
    <property type="molecule type" value="Genomic_DNA"/>
</dbReference>